<dbReference type="AlphaFoldDB" id="A0A267F8I7"/>
<dbReference type="InterPro" id="IPR056615">
    <property type="entry name" value="FAZ1_C"/>
</dbReference>
<dbReference type="PANTHER" id="PTHR18905">
    <property type="entry name" value="NINEIN"/>
    <property type="match status" value="1"/>
</dbReference>
<feature type="non-terminal residue" evidence="9">
    <location>
        <position position="1"/>
    </location>
</feature>
<dbReference type="Pfam" id="PF25408">
    <property type="entry name" value="AAA_lid_NAV1"/>
    <property type="match status" value="1"/>
</dbReference>
<dbReference type="GO" id="GO:0034454">
    <property type="term" value="P:microtubule anchoring at centrosome"/>
    <property type="evidence" value="ECO:0007669"/>
    <property type="project" value="TreeGrafter"/>
</dbReference>
<dbReference type="OrthoDB" id="8012317at2759"/>
<feature type="region of interest" description="Disordered" evidence="6">
    <location>
        <begin position="916"/>
        <end position="943"/>
    </location>
</feature>
<feature type="domain" description="CortBP2/NAV1-like AAA+ ATPase lid" evidence="8">
    <location>
        <begin position="388"/>
        <end position="465"/>
    </location>
</feature>
<dbReference type="GO" id="GO:0005813">
    <property type="term" value="C:centrosome"/>
    <property type="evidence" value="ECO:0007669"/>
    <property type="project" value="UniProtKB-SubCell"/>
</dbReference>
<dbReference type="STRING" id="282301.A0A267F8I7"/>
<organism evidence="9 10">
    <name type="scientific">Macrostomum lignano</name>
    <dbReference type="NCBI Taxonomy" id="282301"/>
    <lineage>
        <taxon>Eukaryota</taxon>
        <taxon>Metazoa</taxon>
        <taxon>Spiralia</taxon>
        <taxon>Lophotrochozoa</taxon>
        <taxon>Platyhelminthes</taxon>
        <taxon>Rhabditophora</taxon>
        <taxon>Macrostomorpha</taxon>
        <taxon>Macrostomida</taxon>
        <taxon>Macrostomidae</taxon>
        <taxon>Macrostomum</taxon>
    </lineage>
</organism>
<gene>
    <name evidence="9" type="ORF">BOX15_Mlig009869g2</name>
</gene>
<feature type="region of interest" description="Disordered" evidence="6">
    <location>
        <begin position="227"/>
        <end position="255"/>
    </location>
</feature>
<sequence>TNCHYEAIEDSKTSADCYSDLSASIGSGNDRSSGSISCNIRVSVRLPRLGSLPIVCLAGVRRLALGSLSNRQDAVDRIRLSIDDCANQLLVECLGADEADLEMLQSRCYELSGPTAVPASPSPVIQGTVGIEDPAEASGCSLASAVATGFPPGWIRRCQLTLWRHSCLILAGPLHCSKRHAARHLAEAMQRRAQLDGLSMRQLSHDCLDWEAFDAWLAAAGLGDDSDADDDADADDANDAGRDSAATDGGEDSPALWQMNASQQRNQPQVLLLQLHRLEFVLDSPSLASLLHRCRRSNRQQSSRRLGGRQKGRYRRRLILLGSLGASDLTGVPQSLLLDAVPYAGCWTLLSVLEQPVSGLAYRCLKLRWRQILAESVSTSTRFSSFADSMPPILSWIGNLPEQCNRCLMKMLSSLDRQRSLDHPVGPSMFLSCPVTLDSDLLEEQIPVWLANLWNSRLVNIVARSLGSPSASADNAQPCLLAKFIRCAIASQCPLRPGLVEAFLSGLIGYQPEPLQQLQPDTEQLQLDQPQLQPDQPQLQPDQEKLQLDPEKLQLDPEKLQSDPEKLQLDPEKLQSDPEKLQLDPEKLQLDPEKLQSDPEKLQLDPEKLQLDPEKLQSDQEKLQSHPEKLQSDQEELPSDQEKLQPEQQKLQPEQQKLQSEEQSLQSEQQSLQSEQQSLQPEQQKLQSEQQSLQPEQQKLQPEQQSLQSEQQSLQSEQQKLQPEQQKLQSEQQSLQPEQQKLQPEQQSLQADSTPSASDADQLGQLGLSRNNRKRPKLPQPLQLFAESNSDSAIAVAAESPLSKRSLSASAPGSSLPLVTEVSEGLESLRQLSQQLLGEPPADPGRGAAASFAGGGTQTLFRRRRNLAASSSLSETTNSSASSLLPPSTGFSLSSLTSSASSGSLLNAAVVNRRRQLFGGGGGGSSSSASSTSLRRHRHQSYN</sequence>
<dbReference type="PANTHER" id="PTHR18905:SF13">
    <property type="entry name" value="NON-CENTROSOMAL MICROTUBULE ARRAY"/>
    <property type="match status" value="1"/>
</dbReference>
<feature type="compositionally biased region" description="Low complexity" evidence="6">
    <location>
        <begin position="837"/>
        <end position="852"/>
    </location>
</feature>
<proteinExistence type="predicted"/>
<feature type="compositionally biased region" description="Low complexity" evidence="6">
    <location>
        <begin position="646"/>
        <end position="750"/>
    </location>
</feature>
<evidence type="ECO:0000313" key="9">
    <source>
        <dbReference type="EMBL" id="PAA70058.1"/>
    </source>
</evidence>
<evidence type="ECO:0000256" key="6">
    <source>
        <dbReference type="SAM" id="MobiDB-lite"/>
    </source>
</evidence>
<feature type="region of interest" description="Disordered" evidence="6">
    <location>
        <begin position="556"/>
        <end position="785"/>
    </location>
</feature>
<evidence type="ECO:0000256" key="2">
    <source>
        <dbReference type="ARBA" id="ARBA00022490"/>
    </source>
</evidence>
<feature type="domain" description="FAZ1 C-terminal region" evidence="7">
    <location>
        <begin position="612"/>
        <end position="644"/>
    </location>
</feature>
<dbReference type="EMBL" id="NIVC01001269">
    <property type="protein sequence ID" value="PAA70058.1"/>
    <property type="molecule type" value="Genomic_DNA"/>
</dbReference>
<evidence type="ECO:0000259" key="7">
    <source>
        <dbReference type="Pfam" id="PF23404"/>
    </source>
</evidence>
<keyword evidence="5" id="KW-0206">Cytoskeleton</keyword>
<evidence type="ECO:0000256" key="4">
    <source>
        <dbReference type="ARBA" id="ARBA00023054"/>
    </source>
</evidence>
<comment type="subcellular location">
    <subcellularLocation>
        <location evidence="1">Cytoplasm</location>
        <location evidence="1">Cytoskeleton</location>
        <location evidence="1">Microtubule organizing center</location>
        <location evidence="1">Centrosome</location>
    </subcellularLocation>
</comment>
<protein>
    <submittedName>
        <fullName evidence="9">Uncharacterized protein</fullName>
    </submittedName>
</protein>
<dbReference type="Pfam" id="PF23404">
    <property type="entry name" value="FAZ1_C"/>
    <property type="match status" value="2"/>
</dbReference>
<keyword evidence="10" id="KW-1185">Reference proteome</keyword>
<keyword evidence="2" id="KW-0963">Cytoplasm</keyword>
<evidence type="ECO:0000313" key="10">
    <source>
        <dbReference type="Proteomes" id="UP000215902"/>
    </source>
</evidence>
<evidence type="ECO:0000256" key="3">
    <source>
        <dbReference type="ARBA" id="ARBA00022553"/>
    </source>
</evidence>
<dbReference type="InterPro" id="IPR057568">
    <property type="entry name" value="CortBP2_NAV1-like_AAA_lid"/>
</dbReference>
<comment type="caution">
    <text evidence="9">The sequence shown here is derived from an EMBL/GenBank/DDBJ whole genome shotgun (WGS) entry which is preliminary data.</text>
</comment>
<feature type="compositionally biased region" description="Acidic residues" evidence="6">
    <location>
        <begin position="227"/>
        <end position="238"/>
    </location>
</feature>
<evidence type="ECO:0000256" key="5">
    <source>
        <dbReference type="ARBA" id="ARBA00023212"/>
    </source>
</evidence>
<keyword evidence="3" id="KW-0597">Phosphoprotein</keyword>
<keyword evidence="4" id="KW-0175">Coiled coil</keyword>
<feature type="domain" description="FAZ1 C-terminal region" evidence="7">
    <location>
        <begin position="549"/>
        <end position="581"/>
    </location>
</feature>
<feature type="region of interest" description="Disordered" evidence="6">
    <location>
        <begin position="837"/>
        <end position="856"/>
    </location>
</feature>
<feature type="compositionally biased region" description="Basic and acidic residues" evidence="6">
    <location>
        <begin position="556"/>
        <end position="632"/>
    </location>
</feature>
<accession>A0A267F8I7</accession>
<name>A0A267F8I7_9PLAT</name>
<reference evidence="9 10" key="1">
    <citation type="submission" date="2017-06" db="EMBL/GenBank/DDBJ databases">
        <title>A platform for efficient transgenesis in Macrostomum lignano, a flatworm model organism for stem cell research.</title>
        <authorList>
            <person name="Berezikov E."/>
        </authorList>
    </citation>
    <scope>NUCLEOTIDE SEQUENCE [LARGE SCALE GENOMIC DNA]</scope>
    <source>
        <strain evidence="9">DV1</strain>
        <tissue evidence="9">Whole organism</tissue>
    </source>
</reference>
<dbReference type="Proteomes" id="UP000215902">
    <property type="component" value="Unassembled WGS sequence"/>
</dbReference>
<feature type="compositionally biased region" description="Basic residues" evidence="6">
    <location>
        <begin position="934"/>
        <end position="943"/>
    </location>
</feature>
<evidence type="ECO:0000256" key="1">
    <source>
        <dbReference type="ARBA" id="ARBA00004300"/>
    </source>
</evidence>
<evidence type="ECO:0000259" key="8">
    <source>
        <dbReference type="Pfam" id="PF25408"/>
    </source>
</evidence>